<evidence type="ECO:0000256" key="2">
    <source>
        <dbReference type="ARBA" id="ARBA00023125"/>
    </source>
</evidence>
<sequence>MNTFIQEGVFKEGDRLPAEREISAQLGVSRTSVREGLAVLEMMGIIEIRIGDGTYIKIQKSSFDFEVSKIKNGSAFELIEARIHIESLITKLAVERATEGDILRLNIQMSN</sequence>
<evidence type="ECO:0000313" key="6">
    <source>
        <dbReference type="Proteomes" id="UP001241748"/>
    </source>
</evidence>
<name>A0ABV4Z186_9BACI</name>
<dbReference type="EMBL" id="JAROBZ020000002">
    <property type="protein sequence ID" value="MFB3170048.1"/>
    <property type="molecule type" value="Genomic_DNA"/>
</dbReference>
<feature type="domain" description="HTH gntR-type" evidence="4">
    <location>
        <begin position="1"/>
        <end position="59"/>
    </location>
</feature>
<dbReference type="Proteomes" id="UP001241748">
    <property type="component" value="Unassembled WGS sequence"/>
</dbReference>
<dbReference type="InterPro" id="IPR036388">
    <property type="entry name" value="WH-like_DNA-bd_sf"/>
</dbReference>
<dbReference type="RefSeq" id="WP_306074748.1">
    <property type="nucleotide sequence ID" value="NZ_JAROBZ020000002.1"/>
</dbReference>
<dbReference type="SMART" id="SM00345">
    <property type="entry name" value="HTH_GNTR"/>
    <property type="match status" value="1"/>
</dbReference>
<evidence type="ECO:0000313" key="5">
    <source>
        <dbReference type="EMBL" id="MFB3170048.1"/>
    </source>
</evidence>
<dbReference type="Gene3D" id="1.10.10.10">
    <property type="entry name" value="Winged helix-like DNA-binding domain superfamily/Winged helix DNA-binding domain"/>
    <property type="match status" value="1"/>
</dbReference>
<dbReference type="InterPro" id="IPR036390">
    <property type="entry name" value="WH_DNA-bd_sf"/>
</dbReference>
<evidence type="ECO:0000259" key="4">
    <source>
        <dbReference type="PROSITE" id="PS50949"/>
    </source>
</evidence>
<dbReference type="PANTHER" id="PTHR43537:SF5">
    <property type="entry name" value="UXU OPERON TRANSCRIPTIONAL REGULATOR"/>
    <property type="match status" value="1"/>
</dbReference>
<evidence type="ECO:0000256" key="3">
    <source>
        <dbReference type="ARBA" id="ARBA00023163"/>
    </source>
</evidence>
<dbReference type="InterPro" id="IPR000524">
    <property type="entry name" value="Tscrpt_reg_HTH_GntR"/>
</dbReference>
<keyword evidence="1" id="KW-0805">Transcription regulation</keyword>
<dbReference type="SUPFAM" id="SSF46785">
    <property type="entry name" value="Winged helix' DNA-binding domain"/>
    <property type="match status" value="1"/>
</dbReference>
<gene>
    <name evidence="5" type="ORF">P5G62_023360</name>
</gene>
<organism evidence="5 6">
    <name type="scientific">Neobacillus driksii</name>
    <dbReference type="NCBI Taxonomy" id="3035913"/>
    <lineage>
        <taxon>Bacteria</taxon>
        <taxon>Bacillati</taxon>
        <taxon>Bacillota</taxon>
        <taxon>Bacilli</taxon>
        <taxon>Bacillales</taxon>
        <taxon>Bacillaceae</taxon>
        <taxon>Neobacillus</taxon>
    </lineage>
</organism>
<dbReference type="PANTHER" id="PTHR43537">
    <property type="entry name" value="TRANSCRIPTIONAL REGULATOR, GNTR FAMILY"/>
    <property type="match status" value="1"/>
</dbReference>
<dbReference type="CDD" id="cd07377">
    <property type="entry name" value="WHTH_GntR"/>
    <property type="match status" value="1"/>
</dbReference>
<dbReference type="PRINTS" id="PR00035">
    <property type="entry name" value="HTHGNTR"/>
</dbReference>
<reference evidence="5 6" key="1">
    <citation type="submission" date="2024-05" db="EMBL/GenBank/DDBJ databases">
        <authorList>
            <person name="Venkateswaran K."/>
        </authorList>
    </citation>
    <scope>NUCLEOTIDE SEQUENCE [LARGE SCALE GENOMIC DNA]</scope>
    <source>
        <strain evidence="5 6">179-C4-2-HS</strain>
    </source>
</reference>
<accession>A0ABV4Z186</accession>
<keyword evidence="3" id="KW-0804">Transcription</keyword>
<dbReference type="Pfam" id="PF00392">
    <property type="entry name" value="GntR"/>
    <property type="match status" value="1"/>
</dbReference>
<evidence type="ECO:0000256" key="1">
    <source>
        <dbReference type="ARBA" id="ARBA00023015"/>
    </source>
</evidence>
<keyword evidence="2" id="KW-0238">DNA-binding</keyword>
<dbReference type="PROSITE" id="PS50949">
    <property type="entry name" value="HTH_GNTR"/>
    <property type="match status" value="1"/>
</dbReference>
<protein>
    <submittedName>
        <fullName evidence="5">GntR family transcriptional regulator</fullName>
    </submittedName>
</protein>
<proteinExistence type="predicted"/>
<keyword evidence="6" id="KW-1185">Reference proteome</keyword>
<comment type="caution">
    <text evidence="5">The sequence shown here is derived from an EMBL/GenBank/DDBJ whole genome shotgun (WGS) entry which is preliminary data.</text>
</comment>